<comment type="caution">
    <text evidence="1">The sequence shown here is derived from an EMBL/GenBank/DDBJ whole genome shotgun (WGS) entry which is preliminary data.</text>
</comment>
<dbReference type="Proteomes" id="UP001224516">
    <property type="component" value="Unassembled WGS sequence"/>
</dbReference>
<accession>A0ABU8UXB4</accession>
<keyword evidence="2" id="KW-1185">Reference proteome</keyword>
<dbReference type="Pfam" id="PF20355">
    <property type="entry name" value="DUF6650"/>
    <property type="match status" value="1"/>
</dbReference>
<sequence>MKFREIISRITGFSIPIFGIQWNPPEAECAAAKRVLTFLEDRRVLYIPSEMEVPHYCVESIIRIREFLTDELGKLHSNNELGKV</sequence>
<name>A0ABU8UXB4_9NEIS</name>
<proteinExistence type="predicted"/>
<dbReference type="RefSeq" id="WP_307910513.1">
    <property type="nucleotide sequence ID" value="NZ_JAVFJF020000003.1"/>
</dbReference>
<evidence type="ECO:0000313" key="1">
    <source>
        <dbReference type="EMBL" id="MEJ8673536.1"/>
    </source>
</evidence>
<dbReference type="EMBL" id="JAVFJF020000003">
    <property type="protein sequence ID" value="MEJ8673536.1"/>
    <property type="molecule type" value="Genomic_DNA"/>
</dbReference>
<protein>
    <submittedName>
        <fullName evidence="1">DUF6650 family protein</fullName>
    </submittedName>
</protein>
<reference evidence="1 2" key="1">
    <citation type="submission" date="2023-12" db="EMBL/GenBank/DDBJ databases">
        <title>Evaluation and characterization of a potential secondary metabolite violacein from indigenous Chromobacterium amazonense SAM215.</title>
        <authorList>
            <person name="Tarafdar M.R."/>
            <person name="Abedin S.M."/>
            <person name="Atiqua A."/>
            <person name="Saha A."/>
            <person name="Khan S.N."/>
        </authorList>
    </citation>
    <scope>NUCLEOTIDE SEQUENCE [LARGE SCALE GENOMIC DNA]</scope>
    <source>
        <strain evidence="1 2">SAM215</strain>
    </source>
</reference>
<organism evidence="1 2">
    <name type="scientific">Chromobacterium amazonense</name>
    <dbReference type="NCBI Taxonomy" id="1382803"/>
    <lineage>
        <taxon>Bacteria</taxon>
        <taxon>Pseudomonadati</taxon>
        <taxon>Pseudomonadota</taxon>
        <taxon>Betaproteobacteria</taxon>
        <taxon>Neisseriales</taxon>
        <taxon>Chromobacteriaceae</taxon>
        <taxon>Chromobacterium</taxon>
    </lineage>
</organism>
<dbReference type="InterPro" id="IPR046592">
    <property type="entry name" value="DUF6650"/>
</dbReference>
<gene>
    <name evidence="1" type="ORF">QCL97_002260</name>
</gene>
<evidence type="ECO:0000313" key="2">
    <source>
        <dbReference type="Proteomes" id="UP001224516"/>
    </source>
</evidence>